<evidence type="ECO:0008006" key="3">
    <source>
        <dbReference type="Google" id="ProtNLM"/>
    </source>
</evidence>
<dbReference type="SUPFAM" id="SSF54909">
    <property type="entry name" value="Dimeric alpha+beta barrel"/>
    <property type="match status" value="1"/>
</dbReference>
<organism evidence="1 2">
    <name type="scientific">Streptomyces chattanoogensis</name>
    <dbReference type="NCBI Taxonomy" id="66876"/>
    <lineage>
        <taxon>Bacteria</taxon>
        <taxon>Bacillati</taxon>
        <taxon>Actinomycetota</taxon>
        <taxon>Actinomycetes</taxon>
        <taxon>Kitasatosporales</taxon>
        <taxon>Streptomycetaceae</taxon>
        <taxon>Streptomyces</taxon>
    </lineage>
</organism>
<protein>
    <recommendedName>
        <fullName evidence="3">DUF3291 domain-containing protein</fullName>
    </recommendedName>
</protein>
<keyword evidence="2" id="KW-1185">Reference proteome</keyword>
<evidence type="ECO:0000313" key="2">
    <source>
        <dbReference type="Proteomes" id="UP000037982"/>
    </source>
</evidence>
<evidence type="ECO:0000313" key="1">
    <source>
        <dbReference type="EMBL" id="KPC66778.1"/>
    </source>
</evidence>
<dbReference type="InterPro" id="IPR011008">
    <property type="entry name" value="Dimeric_a/b-barrel"/>
</dbReference>
<name>A0A0N0XZS4_9ACTN</name>
<dbReference type="EMBL" id="LGKG01000001">
    <property type="protein sequence ID" value="KPC66778.1"/>
    <property type="molecule type" value="Genomic_DNA"/>
</dbReference>
<reference evidence="2" key="1">
    <citation type="submission" date="2015-07" db="EMBL/GenBank/DDBJ databases">
        <authorList>
            <person name="Ju K.-S."/>
            <person name="Doroghazi J.R."/>
            <person name="Metcalf W.W."/>
        </authorList>
    </citation>
    <scope>NUCLEOTIDE SEQUENCE [LARGE SCALE GENOMIC DNA]</scope>
    <source>
        <strain evidence="2">NRRL ISP-5002</strain>
    </source>
</reference>
<accession>A0A0N0XZS4</accession>
<dbReference type="PATRIC" id="fig|66876.3.peg.181"/>
<dbReference type="AlphaFoldDB" id="A0A0N0XZS4"/>
<proteinExistence type="predicted"/>
<dbReference type="Proteomes" id="UP000037982">
    <property type="component" value="Unassembled WGS sequence"/>
</dbReference>
<comment type="caution">
    <text evidence="1">The sequence shown here is derived from an EMBL/GenBank/DDBJ whole genome shotgun (WGS) entry which is preliminary data.</text>
</comment>
<sequence>MLRSSWVPGPVTAHDGPVLVSLTDFTLTRFTDLPGVYRAARRLTTEWPGLEGAVGVWLWAAPTARRCGAVAVWRDEAALQGFVSWPPHVAIMRRYRGRGSLTSATWTADRCDPYEIWARARGVLRPYARRPAGSRRAGHS</sequence>
<gene>
    <name evidence="1" type="ORF">ADL29_00830</name>
</gene>